<dbReference type="InParanoid" id="A0A4Q1BDV9"/>
<feature type="compositionally biased region" description="Basic and acidic residues" evidence="1">
    <location>
        <begin position="503"/>
        <end position="512"/>
    </location>
</feature>
<dbReference type="VEuPathDB" id="FungiDB:TREMEDRAFT_64724"/>
<feature type="compositionally biased region" description="Acidic residues" evidence="1">
    <location>
        <begin position="1386"/>
        <end position="1397"/>
    </location>
</feature>
<feature type="compositionally biased region" description="Pro residues" evidence="1">
    <location>
        <begin position="1029"/>
        <end position="1038"/>
    </location>
</feature>
<gene>
    <name evidence="2" type="ORF">M231_07632</name>
</gene>
<dbReference type="EMBL" id="SDIL01000158">
    <property type="protein sequence ID" value="RXK35115.1"/>
    <property type="molecule type" value="Genomic_DNA"/>
</dbReference>
<feature type="compositionally biased region" description="Basic and acidic residues" evidence="1">
    <location>
        <begin position="1373"/>
        <end position="1385"/>
    </location>
</feature>
<evidence type="ECO:0000313" key="2">
    <source>
        <dbReference type="EMBL" id="RXK35115.1"/>
    </source>
</evidence>
<feature type="region of interest" description="Disordered" evidence="1">
    <location>
        <begin position="888"/>
        <end position="911"/>
    </location>
</feature>
<feature type="compositionally biased region" description="Acidic residues" evidence="1">
    <location>
        <begin position="433"/>
        <end position="502"/>
    </location>
</feature>
<feature type="compositionally biased region" description="Acidic residues" evidence="1">
    <location>
        <begin position="893"/>
        <end position="903"/>
    </location>
</feature>
<dbReference type="Proteomes" id="UP000289152">
    <property type="component" value="Unassembled WGS sequence"/>
</dbReference>
<name>A0A4Q1BDV9_TREME</name>
<evidence type="ECO:0000256" key="1">
    <source>
        <dbReference type="SAM" id="MobiDB-lite"/>
    </source>
</evidence>
<feature type="compositionally biased region" description="Acidic residues" evidence="1">
    <location>
        <begin position="209"/>
        <end position="239"/>
    </location>
</feature>
<evidence type="ECO:0000313" key="3">
    <source>
        <dbReference type="Proteomes" id="UP000289152"/>
    </source>
</evidence>
<feature type="region of interest" description="Disordered" evidence="1">
    <location>
        <begin position="1163"/>
        <end position="1474"/>
    </location>
</feature>
<feature type="region of interest" description="Disordered" evidence="1">
    <location>
        <begin position="38"/>
        <end position="259"/>
    </location>
</feature>
<feature type="compositionally biased region" description="Polar residues" evidence="1">
    <location>
        <begin position="1454"/>
        <end position="1466"/>
    </location>
</feature>
<comment type="caution">
    <text evidence="2">The sequence shown here is derived from an EMBL/GenBank/DDBJ whole genome shotgun (WGS) entry which is preliminary data.</text>
</comment>
<feature type="compositionally biased region" description="Basic and acidic residues" evidence="1">
    <location>
        <begin position="549"/>
        <end position="569"/>
    </location>
</feature>
<feature type="compositionally biased region" description="Basic and acidic residues" evidence="1">
    <location>
        <begin position="58"/>
        <end position="77"/>
    </location>
</feature>
<feature type="compositionally biased region" description="Acidic residues" evidence="1">
    <location>
        <begin position="137"/>
        <end position="162"/>
    </location>
</feature>
<reference evidence="2 3" key="1">
    <citation type="submission" date="2016-06" db="EMBL/GenBank/DDBJ databases">
        <title>Evolution of pathogenesis and genome organization in the Tremellales.</title>
        <authorList>
            <person name="Cuomo C."/>
            <person name="Litvintseva A."/>
            <person name="Heitman J."/>
            <person name="Chen Y."/>
            <person name="Sun S."/>
            <person name="Springer D."/>
            <person name="Dromer F."/>
            <person name="Young S."/>
            <person name="Zeng Q."/>
            <person name="Chapman S."/>
            <person name="Gujja S."/>
            <person name="Saif S."/>
            <person name="Birren B."/>
        </authorList>
    </citation>
    <scope>NUCLEOTIDE SEQUENCE [LARGE SCALE GENOMIC DNA]</scope>
    <source>
        <strain evidence="2 3">ATCC 28783</strain>
    </source>
</reference>
<sequence>MVSPFPTQSPSRVQLPSAYAIFPDEARKAWMEGLIDKIQRGLHPSPSPPPRSPSPLRVTEELRPSPIPDDRVDHMQRSDTPSSVDKSVDKNLGDFPGQDAGVSERGDANQGGSQPSGYDQEDEDPLIRDADILMEAGGEEEGFEEEDEDTNDGSEENSDGSDDISSVQYIESSDDEDQEATREEESIDEDEFVWEEYTSDVHGPRTSAYEDEEEEEGGDEEEEEEEEEEGEEEEEEEAEEKAREFNEEENLQGALEVKNEDRPYGLARISAGTIQELASQETDTGSVDERQAFQPPSSMAMMDTANTSTTYTSLYPSLPVPEGLQTTSPYASPIYPSIPALPADLSASPHEAASTADIFFDNSMIDPTLLTELAQEAAALQPMFHGIGDGGARADERGPQVLDGRITSPAEWTGQSSRSLNPADRLHDKEILFVEDDSDVEGDMDDAVGNEDHEEVGSISDDEETDDDEAGAREEDELQDSQSGEENEEEEEEDEDGDEDECIKEIHGDESPRSPILVSDSSDDDESEKRSGTEDDESPTLLNVLSRTSSHELEVVDNTREREHRNHEENSEDTSSPREQPVSAPLLRMSVEEHYSVKTTDPIDTLGIPKVEQDMLVDFLPKILPSPSPIMINDSTVEGVPDISWAPPAPLVLHTSEEDAPELEEPLEEPLETSHSAEAALLSQVSVTPQNPMKAPMESATAPTIDVGMKHLSEGSSSPAFATDLEADFDRATDTLSLHTHAVKVPISFQEEQTRVVIKDRVEVDDKQDIVFERKDSPPLPPSPTRTLVDFQAPTPAEAIGTSPIGPPCPPPPLHPLIIDATPEYPAHIVQSPGVSTGFLNLQKTPTDTRAPTALSPNLPSGWELSMPIGETDRSSHEPALSYQSLDDRAAEVDEPLEDEEVTEPGGMPIPIWPDQLDKVMRRSGPSQEPELDTKQVGEHSDVALEDDTLPEGLAVILEDEAMPLDVRASEEGDVIVSETGTIEDPIVGETATSSAFEGVREIIDVDDSDEPSSPRTASPLLRHHHGSVPPPSLPPSPTVSSVPLRLTQRRGRPSVSPSGHLPVTRSHCFYRKLRLSAQELTAVVLAPQCVLADTDRLQEEGCHAMGVPTSSQQRRGMEAPITESTPRLHPLLATQLHRLVGTKVFAGGDCFLLEAGPNALAEDSHETHRTISMSNTPRRPRTSVTTVTSAHDDGDEQAPPNDSVPSGPIDAATPPMTRRRARLSAFGTSRSSVSTDREQRSASVVNAVGQNPPATPSALPSELKEPGQGPSMGTRSQKRKLARATSIIHSDAGTETSQISGPDVSPTALLGTQGRTKRRRFRRSTSVLSGTGIPAALVPAPQGTSSQVGEKQDRVEVTITSVGKRKGLPSALEREEGSDWRDLDTDGEEDEEDDNVQDMPIVRTTRSMAKKQRASPSEVKSEVGEHGKKPRSKGKHGVEGDEDEKMEMDVKQTPPSRKSGRSWSNLFGLRSKK</sequence>
<proteinExistence type="predicted"/>
<feature type="region of interest" description="Disordered" evidence="1">
    <location>
        <begin position="389"/>
        <end position="585"/>
    </location>
</feature>
<dbReference type="OrthoDB" id="2597041at2759"/>
<keyword evidence="3" id="KW-1185">Reference proteome</keyword>
<organism evidence="2 3">
    <name type="scientific">Tremella mesenterica</name>
    <name type="common">Jelly fungus</name>
    <dbReference type="NCBI Taxonomy" id="5217"/>
    <lineage>
        <taxon>Eukaryota</taxon>
        <taxon>Fungi</taxon>
        <taxon>Dikarya</taxon>
        <taxon>Basidiomycota</taxon>
        <taxon>Agaricomycotina</taxon>
        <taxon>Tremellomycetes</taxon>
        <taxon>Tremellales</taxon>
        <taxon>Tremellaceae</taxon>
        <taxon>Tremella</taxon>
    </lineage>
</organism>
<feature type="compositionally biased region" description="Acidic residues" evidence="1">
    <location>
        <begin position="185"/>
        <end position="198"/>
    </location>
</feature>
<protein>
    <submittedName>
        <fullName evidence="2">Uncharacterized protein</fullName>
    </submittedName>
</protein>
<accession>A0A4Q1BDV9</accession>
<dbReference type="STRING" id="5217.A0A4Q1BDV9"/>
<feature type="region of interest" description="Disordered" evidence="1">
    <location>
        <begin position="1004"/>
        <end position="1062"/>
    </location>
</feature>